<evidence type="ECO:0000256" key="6">
    <source>
        <dbReference type="ARBA" id="ARBA00022777"/>
    </source>
</evidence>
<dbReference type="EC" id="2.7.13.3" evidence="2"/>
<dbReference type="Pfam" id="PF08448">
    <property type="entry name" value="PAS_4"/>
    <property type="match status" value="1"/>
</dbReference>
<keyword evidence="7" id="KW-0067">ATP-binding</keyword>
<dbReference type="InterPro" id="IPR013656">
    <property type="entry name" value="PAS_4"/>
</dbReference>
<dbReference type="Proteomes" id="UP000245802">
    <property type="component" value="Chromosome"/>
</dbReference>
<feature type="domain" description="PAC" evidence="15">
    <location>
        <begin position="333"/>
        <end position="385"/>
    </location>
</feature>
<dbReference type="SMART" id="SM00448">
    <property type="entry name" value="REC"/>
    <property type="match status" value="2"/>
</dbReference>
<evidence type="ECO:0000256" key="3">
    <source>
        <dbReference type="ARBA" id="ARBA00022553"/>
    </source>
</evidence>
<dbReference type="OrthoDB" id="5287556at2"/>
<evidence type="ECO:0000259" key="14">
    <source>
        <dbReference type="PROSITE" id="PS50112"/>
    </source>
</evidence>
<dbReference type="InterPro" id="IPR013767">
    <property type="entry name" value="PAS_fold"/>
</dbReference>
<dbReference type="GO" id="GO:0005524">
    <property type="term" value="F:ATP binding"/>
    <property type="evidence" value="ECO:0007669"/>
    <property type="project" value="UniProtKB-KW"/>
</dbReference>
<dbReference type="CDD" id="cd00130">
    <property type="entry name" value="PAS"/>
    <property type="match status" value="3"/>
</dbReference>
<dbReference type="SUPFAM" id="SSF52172">
    <property type="entry name" value="CheY-like"/>
    <property type="match status" value="2"/>
</dbReference>
<dbReference type="Pfam" id="PF02518">
    <property type="entry name" value="HATPase_c"/>
    <property type="match status" value="1"/>
</dbReference>
<dbReference type="InterPro" id="IPR004358">
    <property type="entry name" value="Sig_transdc_His_kin-like_C"/>
</dbReference>
<keyword evidence="8" id="KW-0902">Two-component regulatory system</keyword>
<dbReference type="InterPro" id="IPR036097">
    <property type="entry name" value="HisK_dim/P_sf"/>
</dbReference>
<reference evidence="16 17" key="1">
    <citation type="submission" date="2018-01" db="EMBL/GenBank/DDBJ databases">
        <title>G. obscuriglobus.</title>
        <authorList>
            <person name="Franke J."/>
            <person name="Blomberg W."/>
            <person name="Selmecki A."/>
        </authorList>
    </citation>
    <scope>NUCLEOTIDE SEQUENCE [LARGE SCALE GENOMIC DNA]</scope>
    <source>
        <strain evidence="16 17">DSM 5831</strain>
    </source>
</reference>
<keyword evidence="3 11" id="KW-0597">Phosphoprotein</keyword>
<dbReference type="Pfam" id="PF00989">
    <property type="entry name" value="PAS"/>
    <property type="match status" value="1"/>
</dbReference>
<dbReference type="GO" id="GO:0000155">
    <property type="term" value="F:phosphorelay sensor kinase activity"/>
    <property type="evidence" value="ECO:0007669"/>
    <property type="project" value="InterPro"/>
</dbReference>
<evidence type="ECO:0000256" key="10">
    <source>
        <dbReference type="ARBA" id="ARBA00070616"/>
    </source>
</evidence>
<dbReference type="InterPro" id="IPR003661">
    <property type="entry name" value="HisK_dim/P_dom"/>
</dbReference>
<dbReference type="InterPro" id="IPR000014">
    <property type="entry name" value="PAS"/>
</dbReference>
<feature type="domain" description="PAC" evidence="15">
    <location>
        <begin position="212"/>
        <end position="264"/>
    </location>
</feature>
<dbReference type="Gene3D" id="1.10.287.130">
    <property type="match status" value="1"/>
</dbReference>
<evidence type="ECO:0000313" key="17">
    <source>
        <dbReference type="Proteomes" id="UP000245802"/>
    </source>
</evidence>
<dbReference type="Pfam" id="PF00512">
    <property type="entry name" value="HisKA"/>
    <property type="match status" value="1"/>
</dbReference>
<dbReference type="PROSITE" id="PS50113">
    <property type="entry name" value="PAC"/>
    <property type="match status" value="3"/>
</dbReference>
<evidence type="ECO:0000256" key="5">
    <source>
        <dbReference type="ARBA" id="ARBA00022741"/>
    </source>
</evidence>
<sequence>MAEGPLRVLLVEDNPSDGRLVQHELRRAGYAPAVTRVDSEPAFAAALAAAPDVILCDWNLPQFDALRALEVARERVPEVPFIIVSGSIGEEHAVRAIKLGASDYLLKDRLGRLGPAVKQALVQRDLRDAERRARDELRASEERYRVLADSVPQIVWTARPDGSIDYTNRRATEYAGTNGRLTDWSWERLVHPDDLPHTMATWGAVLRTGEPHEFEFRLRRSDGAFRWHLARQVALRSPDGAVERWFGTCTDIHDQKTTAELLAQDAQVLAHVRDSVVVTDPDGVVTYWNAGATRLFGWTAQEMIGRRYSDRFPAEFRPELSREVRARADGTEWHGEYEDLRKDGTRVWVHARVGPIRDAAGRVCGVLGLASDLTDRKRAEESLAAVMRSVADAIVTIDERGTIVSVNPATERLFNYTADELVGRNVRVLVSEPPRGRHDSYLEDHFGTGVSSLIGVGREVEGRRKDGTTFPADLSVTEFRIEDARHFTGVVRDVTERKRLEAQFRQAQKMEAVGRLAGGVAHDFNNLLTVINGYTDLLLGGPLAENDRAALAAVRDAGERAAGLTSQLLAFSRKAIVAPQVLDLKEVVAQAERLLRRLIGEDVALTVTSHAGPCWIEADLNQLDQVIMNLAVNARDAMPTGGRLTFETRRIPVAPGSSTDSGELRAGWYVSLAVRDTGCGMSNEVKARLFEPFFTTKGPGKGTGLGLAVVHGIVKQAGGHIWAESAPGAGTTFHILFPEAPAPTGPGESAIGEALRPGTETVLLVEDEDAVRSLCSLVLEAQGYTVLPAADGRAALAAIAGRRDRIHLLVTDVVMPEMSGRALADAVRTLQPDARVLFISGYTDDAVVRHGVRGEADAFLQKPFTPLGLARKVRAVLDGAP</sequence>
<evidence type="ECO:0000256" key="8">
    <source>
        <dbReference type="ARBA" id="ARBA00023012"/>
    </source>
</evidence>
<dbReference type="Gene3D" id="3.30.565.10">
    <property type="entry name" value="Histidine kinase-like ATPase, C-terminal domain"/>
    <property type="match status" value="1"/>
</dbReference>
<dbReference type="FunFam" id="3.30.450.20:FF:000060">
    <property type="entry name" value="Sensor protein FixL"/>
    <property type="match status" value="1"/>
</dbReference>
<dbReference type="PROSITE" id="PS50110">
    <property type="entry name" value="RESPONSE_REGULATORY"/>
    <property type="match status" value="2"/>
</dbReference>
<dbReference type="Pfam" id="PF08447">
    <property type="entry name" value="PAS_3"/>
    <property type="match status" value="1"/>
</dbReference>
<dbReference type="GO" id="GO:0006355">
    <property type="term" value="P:regulation of DNA-templated transcription"/>
    <property type="evidence" value="ECO:0007669"/>
    <property type="project" value="InterPro"/>
</dbReference>
<evidence type="ECO:0000259" key="12">
    <source>
        <dbReference type="PROSITE" id="PS50109"/>
    </source>
</evidence>
<evidence type="ECO:0000256" key="4">
    <source>
        <dbReference type="ARBA" id="ARBA00022679"/>
    </source>
</evidence>
<evidence type="ECO:0000259" key="15">
    <source>
        <dbReference type="PROSITE" id="PS50113"/>
    </source>
</evidence>
<dbReference type="SUPFAM" id="SSF47384">
    <property type="entry name" value="Homodimeric domain of signal transducing histidine kinase"/>
    <property type="match status" value="1"/>
</dbReference>
<feature type="domain" description="PAC" evidence="15">
    <location>
        <begin position="456"/>
        <end position="506"/>
    </location>
</feature>
<name>A0A2Z3GX78_9BACT</name>
<dbReference type="FunFam" id="3.30.450.20:FF:000099">
    <property type="entry name" value="Sensory box sensor histidine kinase"/>
    <property type="match status" value="1"/>
</dbReference>
<gene>
    <name evidence="16" type="ORF">C1280_14025</name>
</gene>
<comment type="catalytic activity">
    <reaction evidence="1">
        <text>ATP + protein L-histidine = ADP + protein N-phospho-L-histidine.</text>
        <dbReference type="EC" id="2.7.13.3"/>
    </reaction>
</comment>
<dbReference type="SUPFAM" id="SSF55874">
    <property type="entry name" value="ATPase domain of HSP90 chaperone/DNA topoisomerase II/histidine kinase"/>
    <property type="match status" value="1"/>
</dbReference>
<keyword evidence="17" id="KW-1185">Reference proteome</keyword>
<evidence type="ECO:0000256" key="11">
    <source>
        <dbReference type="PROSITE-ProRule" id="PRU00169"/>
    </source>
</evidence>
<feature type="domain" description="Response regulatory" evidence="13">
    <location>
        <begin position="761"/>
        <end position="877"/>
    </location>
</feature>
<comment type="function">
    <text evidence="9">Putative oxygen sensor; modulates the activity of FixJ, a transcriptional activator of nitrogen fixation fixK gene. FixL probably acts as a kinase that phosphorylates FixJ.</text>
</comment>
<proteinExistence type="predicted"/>
<feature type="domain" description="PAS" evidence="14">
    <location>
        <begin position="267"/>
        <end position="306"/>
    </location>
</feature>
<feature type="domain" description="PAS" evidence="14">
    <location>
        <begin position="379"/>
        <end position="425"/>
    </location>
</feature>
<organism evidence="16 17">
    <name type="scientific">Gemmata obscuriglobus</name>
    <dbReference type="NCBI Taxonomy" id="114"/>
    <lineage>
        <taxon>Bacteria</taxon>
        <taxon>Pseudomonadati</taxon>
        <taxon>Planctomycetota</taxon>
        <taxon>Planctomycetia</taxon>
        <taxon>Gemmatales</taxon>
        <taxon>Gemmataceae</taxon>
        <taxon>Gemmata</taxon>
    </lineage>
</organism>
<dbReference type="NCBIfam" id="TIGR00229">
    <property type="entry name" value="sensory_box"/>
    <property type="match status" value="3"/>
</dbReference>
<dbReference type="InterPro" id="IPR013655">
    <property type="entry name" value="PAS_fold_3"/>
</dbReference>
<dbReference type="PRINTS" id="PR00344">
    <property type="entry name" value="BCTRLSENSOR"/>
</dbReference>
<dbReference type="PROSITE" id="PS50112">
    <property type="entry name" value="PAS"/>
    <property type="match status" value="2"/>
</dbReference>
<dbReference type="EMBL" id="CP025958">
    <property type="protein sequence ID" value="AWM37998.1"/>
    <property type="molecule type" value="Genomic_DNA"/>
</dbReference>
<dbReference type="PANTHER" id="PTHR43065:SF42">
    <property type="entry name" value="TWO-COMPONENT SENSOR PPRA"/>
    <property type="match status" value="1"/>
</dbReference>
<evidence type="ECO:0000259" key="13">
    <source>
        <dbReference type="PROSITE" id="PS50110"/>
    </source>
</evidence>
<dbReference type="InterPro" id="IPR000700">
    <property type="entry name" value="PAS-assoc_C"/>
</dbReference>
<protein>
    <recommendedName>
        <fullName evidence="10">Sensor protein FixL</fullName>
        <ecNumber evidence="2">2.7.13.3</ecNumber>
    </recommendedName>
</protein>
<evidence type="ECO:0000313" key="16">
    <source>
        <dbReference type="EMBL" id="AWM37998.1"/>
    </source>
</evidence>
<dbReference type="PANTHER" id="PTHR43065">
    <property type="entry name" value="SENSOR HISTIDINE KINASE"/>
    <property type="match status" value="1"/>
</dbReference>
<dbReference type="KEGG" id="gog:C1280_14025"/>
<feature type="domain" description="Response regulatory" evidence="13">
    <location>
        <begin position="7"/>
        <end position="122"/>
    </location>
</feature>
<dbReference type="InterPro" id="IPR035965">
    <property type="entry name" value="PAS-like_dom_sf"/>
</dbReference>
<dbReference type="InterPro" id="IPR003594">
    <property type="entry name" value="HATPase_dom"/>
</dbReference>
<dbReference type="SUPFAM" id="SSF55785">
    <property type="entry name" value="PYP-like sensor domain (PAS domain)"/>
    <property type="match status" value="3"/>
</dbReference>
<feature type="domain" description="Histidine kinase" evidence="12">
    <location>
        <begin position="519"/>
        <end position="741"/>
    </location>
</feature>
<dbReference type="CDD" id="cd00156">
    <property type="entry name" value="REC"/>
    <property type="match status" value="1"/>
</dbReference>
<dbReference type="Gene3D" id="3.40.50.2300">
    <property type="match status" value="2"/>
</dbReference>
<evidence type="ECO:0000256" key="7">
    <source>
        <dbReference type="ARBA" id="ARBA00022840"/>
    </source>
</evidence>
<keyword evidence="5" id="KW-0547">Nucleotide-binding</keyword>
<dbReference type="InterPro" id="IPR011006">
    <property type="entry name" value="CheY-like_superfamily"/>
</dbReference>
<dbReference type="InterPro" id="IPR036890">
    <property type="entry name" value="HATPase_C_sf"/>
</dbReference>
<dbReference type="Pfam" id="PF00072">
    <property type="entry name" value="Response_reg"/>
    <property type="match status" value="2"/>
</dbReference>
<feature type="modified residue" description="4-aspartylphosphate" evidence="11">
    <location>
        <position position="57"/>
    </location>
</feature>
<dbReference type="InterPro" id="IPR001789">
    <property type="entry name" value="Sig_transdc_resp-reg_receiver"/>
</dbReference>
<dbReference type="AlphaFoldDB" id="A0A2Z3GX78"/>
<keyword evidence="4" id="KW-0808">Transferase</keyword>
<feature type="modified residue" description="4-aspartylphosphate" evidence="11">
    <location>
        <position position="812"/>
    </location>
</feature>
<accession>A0A2Z3GX78</accession>
<evidence type="ECO:0000256" key="2">
    <source>
        <dbReference type="ARBA" id="ARBA00012438"/>
    </source>
</evidence>
<dbReference type="InterPro" id="IPR005467">
    <property type="entry name" value="His_kinase_dom"/>
</dbReference>
<dbReference type="RefSeq" id="WP_010043446.1">
    <property type="nucleotide sequence ID" value="NZ_CP025958.1"/>
</dbReference>
<dbReference type="CDD" id="cd00082">
    <property type="entry name" value="HisKA"/>
    <property type="match status" value="1"/>
</dbReference>
<dbReference type="SMART" id="SM00387">
    <property type="entry name" value="HATPase_c"/>
    <property type="match status" value="1"/>
</dbReference>
<dbReference type="SMART" id="SM00086">
    <property type="entry name" value="PAC"/>
    <property type="match status" value="3"/>
</dbReference>
<dbReference type="PROSITE" id="PS50109">
    <property type="entry name" value="HIS_KIN"/>
    <property type="match status" value="1"/>
</dbReference>
<evidence type="ECO:0000256" key="1">
    <source>
        <dbReference type="ARBA" id="ARBA00000085"/>
    </source>
</evidence>
<dbReference type="SMART" id="SM00091">
    <property type="entry name" value="PAS"/>
    <property type="match status" value="3"/>
</dbReference>
<dbReference type="Gene3D" id="3.30.450.20">
    <property type="entry name" value="PAS domain"/>
    <property type="match status" value="3"/>
</dbReference>
<keyword evidence="6 16" id="KW-0418">Kinase</keyword>
<dbReference type="InterPro" id="IPR001610">
    <property type="entry name" value="PAC"/>
</dbReference>
<dbReference type="SMART" id="SM00388">
    <property type="entry name" value="HisKA"/>
    <property type="match status" value="1"/>
</dbReference>
<evidence type="ECO:0000256" key="9">
    <source>
        <dbReference type="ARBA" id="ARBA00059827"/>
    </source>
</evidence>